<name>A0A3B0N405_THEAN</name>
<dbReference type="GO" id="GO:0008081">
    <property type="term" value="F:phosphoric diester hydrolase activity"/>
    <property type="evidence" value="ECO:0007669"/>
    <property type="project" value="InterPro"/>
</dbReference>
<evidence type="ECO:0000313" key="3">
    <source>
        <dbReference type="EMBL" id="SVP89942.1"/>
    </source>
</evidence>
<dbReference type="InterPro" id="IPR017946">
    <property type="entry name" value="PLC-like_Pdiesterase_TIM-brl"/>
</dbReference>
<accession>A0A3B0N405</accession>
<dbReference type="Pfam" id="PF03009">
    <property type="entry name" value="GDPD"/>
    <property type="match status" value="1"/>
</dbReference>
<evidence type="ECO:0000313" key="2">
    <source>
        <dbReference type="EMBL" id="SVP88794.1"/>
    </source>
</evidence>
<dbReference type="PANTHER" id="PTHR46211">
    <property type="entry name" value="GLYCEROPHOSPHORYL DIESTER PHOSPHODIESTERASE"/>
    <property type="match status" value="1"/>
</dbReference>
<gene>
    <name evidence="2" type="ORF">TAT_000064700</name>
    <name evidence="3" type="ORF">TAV_000064400</name>
</gene>
<sequence length="348" mass="39588">MVRTEVYGHRGMGCSTVLTFSSCPENSLSSFEKCLKAGADGLEFDLFLTDYGEMVVCHGKEPYGFANLNLLLYEDGKLSTFPPDLSIENITVSHSNVVLKAPWTLPGLNSRDAVVEYSKKLSDSEKRDLLQKYLQETKGYKPEQSSDYERLPTLEEVFMKFGSGIKYNLELKGSKEQLSHEVLKLLEKYKHLDVFISSFQWIPPPLDPSSKFYDNSNEKNPSPSPVDLLFPLVGNHLNVPLGLLFDRLESLPSVPRMVEIVKKYKASFVNVPDSFWLTEVPVLGLEERKEMALERFVKEMHANGVKVLTYSTQPFDNLDNVKLYFESRVDRVCPNDVEAFVTFSKSFF</sequence>
<dbReference type="InterPro" id="IPR030395">
    <property type="entry name" value="GP_PDE_dom"/>
</dbReference>
<organism evidence="2">
    <name type="scientific">Theileria annulata</name>
    <dbReference type="NCBI Taxonomy" id="5874"/>
    <lineage>
        <taxon>Eukaryota</taxon>
        <taxon>Sar</taxon>
        <taxon>Alveolata</taxon>
        <taxon>Apicomplexa</taxon>
        <taxon>Aconoidasida</taxon>
        <taxon>Piroplasmida</taxon>
        <taxon>Theileriidae</taxon>
        <taxon>Theileria</taxon>
    </lineage>
</organism>
<dbReference type="PROSITE" id="PS51704">
    <property type="entry name" value="GP_PDE"/>
    <property type="match status" value="1"/>
</dbReference>
<dbReference type="PANTHER" id="PTHR46211:SF14">
    <property type="entry name" value="GLYCEROPHOSPHODIESTER PHOSPHODIESTERASE"/>
    <property type="match status" value="1"/>
</dbReference>
<evidence type="ECO:0000259" key="1">
    <source>
        <dbReference type="PROSITE" id="PS51704"/>
    </source>
</evidence>
<dbReference type="EMBL" id="UIVT01000001">
    <property type="protein sequence ID" value="SVP88794.1"/>
    <property type="molecule type" value="Genomic_DNA"/>
</dbReference>
<dbReference type="VEuPathDB" id="PiroplasmaDB:TA02915"/>
<protein>
    <submittedName>
        <fullName evidence="2">Glycerophosphoryl diester phosphodiesterase family, putative</fullName>
    </submittedName>
</protein>
<dbReference type="GO" id="GO:0006629">
    <property type="term" value="P:lipid metabolic process"/>
    <property type="evidence" value="ECO:0007669"/>
    <property type="project" value="InterPro"/>
</dbReference>
<reference evidence="2" key="1">
    <citation type="submission" date="2018-07" db="EMBL/GenBank/DDBJ databases">
        <authorList>
            <person name="Quirk P.G."/>
            <person name="Krulwich T.A."/>
        </authorList>
    </citation>
    <scope>NUCLEOTIDE SEQUENCE</scope>
    <source>
        <strain evidence="2">Anand</strain>
    </source>
</reference>
<feature type="domain" description="GP-PDE" evidence="1">
    <location>
        <begin position="4"/>
        <end position="344"/>
    </location>
</feature>
<dbReference type="PROSITE" id="PS51257">
    <property type="entry name" value="PROKAR_LIPOPROTEIN"/>
    <property type="match status" value="1"/>
</dbReference>
<dbReference type="Gene3D" id="3.20.20.190">
    <property type="entry name" value="Phosphatidylinositol (PI) phosphodiesterase"/>
    <property type="match status" value="1"/>
</dbReference>
<proteinExistence type="predicted"/>
<dbReference type="AlphaFoldDB" id="A0A3B0N405"/>
<dbReference type="SUPFAM" id="SSF51695">
    <property type="entry name" value="PLC-like phosphodiesterases"/>
    <property type="match status" value="1"/>
</dbReference>
<dbReference type="EMBL" id="UIVS01000001">
    <property type="protein sequence ID" value="SVP89942.1"/>
    <property type="molecule type" value="Genomic_DNA"/>
</dbReference>